<evidence type="ECO:0000313" key="1">
    <source>
        <dbReference type="EMBL" id="CAG8672164.1"/>
    </source>
</evidence>
<name>A0A9N9EFQ1_9GLOM</name>
<keyword evidence="2" id="KW-1185">Reference proteome</keyword>
<proteinExistence type="predicted"/>
<feature type="non-terminal residue" evidence="1">
    <location>
        <position position="48"/>
    </location>
</feature>
<gene>
    <name evidence="1" type="ORF">POCULU_LOCUS11031</name>
</gene>
<dbReference type="EMBL" id="CAJVPJ010006937">
    <property type="protein sequence ID" value="CAG8672164.1"/>
    <property type="molecule type" value="Genomic_DNA"/>
</dbReference>
<dbReference type="AlphaFoldDB" id="A0A9N9EFQ1"/>
<organism evidence="1 2">
    <name type="scientific">Paraglomus occultum</name>
    <dbReference type="NCBI Taxonomy" id="144539"/>
    <lineage>
        <taxon>Eukaryota</taxon>
        <taxon>Fungi</taxon>
        <taxon>Fungi incertae sedis</taxon>
        <taxon>Mucoromycota</taxon>
        <taxon>Glomeromycotina</taxon>
        <taxon>Glomeromycetes</taxon>
        <taxon>Paraglomerales</taxon>
        <taxon>Paraglomeraceae</taxon>
        <taxon>Paraglomus</taxon>
    </lineage>
</organism>
<reference evidence="1" key="1">
    <citation type="submission" date="2021-06" db="EMBL/GenBank/DDBJ databases">
        <authorList>
            <person name="Kallberg Y."/>
            <person name="Tangrot J."/>
            <person name="Rosling A."/>
        </authorList>
    </citation>
    <scope>NUCLEOTIDE SEQUENCE</scope>
    <source>
        <strain evidence="1">IA702</strain>
    </source>
</reference>
<sequence length="48" mass="5373">GQLEYCTSKLPTTKTTATVNQLITPFIDVDIRTQPSKDDMEKCGQSRL</sequence>
<dbReference type="Proteomes" id="UP000789572">
    <property type="component" value="Unassembled WGS sequence"/>
</dbReference>
<accession>A0A9N9EFQ1</accession>
<protein>
    <submittedName>
        <fullName evidence="1">10717_t:CDS:1</fullName>
    </submittedName>
</protein>
<comment type="caution">
    <text evidence="1">The sequence shown here is derived from an EMBL/GenBank/DDBJ whole genome shotgun (WGS) entry which is preliminary data.</text>
</comment>
<evidence type="ECO:0000313" key="2">
    <source>
        <dbReference type="Proteomes" id="UP000789572"/>
    </source>
</evidence>